<name>A0A523S216_UNCAE</name>
<dbReference type="SUPFAM" id="SSF53067">
    <property type="entry name" value="Actin-like ATPase domain"/>
    <property type="match status" value="2"/>
</dbReference>
<protein>
    <submittedName>
        <fullName evidence="2">ATPase</fullName>
    </submittedName>
</protein>
<dbReference type="AlphaFoldDB" id="A0A523S216"/>
<evidence type="ECO:0000259" key="1">
    <source>
        <dbReference type="Pfam" id="PF01869"/>
    </source>
</evidence>
<proteinExistence type="predicted"/>
<dbReference type="Gene3D" id="3.30.420.40">
    <property type="match status" value="2"/>
</dbReference>
<dbReference type="Proteomes" id="UP000316360">
    <property type="component" value="Unassembled WGS sequence"/>
</dbReference>
<dbReference type="InterPro" id="IPR052519">
    <property type="entry name" value="Euk-type_GlcNAc_Kinase"/>
</dbReference>
<feature type="domain" description="ATPase BadF/BadG/BcrA/BcrD type" evidence="1">
    <location>
        <begin position="5"/>
        <end position="300"/>
    </location>
</feature>
<dbReference type="InterPro" id="IPR002731">
    <property type="entry name" value="ATPase_BadF"/>
</dbReference>
<reference evidence="2 3" key="1">
    <citation type="submission" date="2019-03" db="EMBL/GenBank/DDBJ databases">
        <title>Metabolic potential of uncultured bacteria and archaea associated with petroleum seepage in deep-sea sediments.</title>
        <authorList>
            <person name="Dong X."/>
            <person name="Hubert C."/>
        </authorList>
    </citation>
    <scope>NUCLEOTIDE SEQUENCE [LARGE SCALE GENOMIC DNA]</scope>
    <source>
        <strain evidence="2">E44_bin7</strain>
    </source>
</reference>
<organism evidence="2 3">
    <name type="scientific">Aerophobetes bacterium</name>
    <dbReference type="NCBI Taxonomy" id="2030807"/>
    <lineage>
        <taxon>Bacteria</taxon>
        <taxon>Candidatus Aerophobota</taxon>
    </lineage>
</organism>
<sequence>MRYVLGVDGGGTITKSLVADEKGNLLGQGIGGPSNYQVLGVEKAIDAVDTSIKEAIRMAGVKKAKFKVICLGLAGVGRSVDYEVVGKALKRLNLAQKIVLQHDAFIALAGATICQPGVVIIAGTGATAFGINKEEEVVRANGWGPLLGDEGSSHDIGQKMLRAVVRAHDGRGKATLLTFKLIQYFKLKSLLDIVQKVYRNKLSTTEIAALAPLVVEAAKEGDEVAARILKQAGEELGTSVVAVIKNLKMERQEFEIAMIGGVFKAEELILPYFEERIRREAPKARFIKPRFEPAIGAIFLGLQEIGVEIDEKVLKRVEDSYMRLRKIKGGEDDP</sequence>
<dbReference type="CDD" id="cd24007">
    <property type="entry name" value="ASKHA_NBD_eukNAGK-like"/>
    <property type="match status" value="1"/>
</dbReference>
<comment type="caution">
    <text evidence="2">The sequence shown here is derived from an EMBL/GenBank/DDBJ whole genome shotgun (WGS) entry which is preliminary data.</text>
</comment>
<dbReference type="Pfam" id="PF01869">
    <property type="entry name" value="BcrAD_BadFG"/>
    <property type="match status" value="1"/>
</dbReference>
<dbReference type="InterPro" id="IPR043129">
    <property type="entry name" value="ATPase_NBD"/>
</dbReference>
<dbReference type="EMBL" id="SOKJ01000112">
    <property type="protein sequence ID" value="TET12057.1"/>
    <property type="molecule type" value="Genomic_DNA"/>
</dbReference>
<gene>
    <name evidence="2" type="ORF">E3J84_02115</name>
</gene>
<dbReference type="PANTHER" id="PTHR43190">
    <property type="entry name" value="N-ACETYL-D-GLUCOSAMINE KINASE"/>
    <property type="match status" value="1"/>
</dbReference>
<evidence type="ECO:0000313" key="3">
    <source>
        <dbReference type="Proteomes" id="UP000316360"/>
    </source>
</evidence>
<dbReference type="PANTHER" id="PTHR43190:SF3">
    <property type="entry name" value="N-ACETYL-D-GLUCOSAMINE KINASE"/>
    <property type="match status" value="1"/>
</dbReference>
<accession>A0A523S216</accession>
<evidence type="ECO:0000313" key="2">
    <source>
        <dbReference type="EMBL" id="TET12057.1"/>
    </source>
</evidence>